<evidence type="ECO:0000256" key="1">
    <source>
        <dbReference type="SAM" id="Coils"/>
    </source>
</evidence>
<name>A0A6C0FBM0_9ZZZZ</name>
<proteinExistence type="predicted"/>
<feature type="coiled-coil region" evidence="1">
    <location>
        <begin position="77"/>
        <end position="114"/>
    </location>
</feature>
<dbReference type="AlphaFoldDB" id="A0A6C0FBM0"/>
<protein>
    <submittedName>
        <fullName evidence="2">Uncharacterized protein</fullName>
    </submittedName>
</protein>
<organism evidence="2">
    <name type="scientific">viral metagenome</name>
    <dbReference type="NCBI Taxonomy" id="1070528"/>
    <lineage>
        <taxon>unclassified sequences</taxon>
        <taxon>metagenomes</taxon>
        <taxon>organismal metagenomes</taxon>
    </lineage>
</organism>
<keyword evidence="1" id="KW-0175">Coiled coil</keyword>
<reference evidence="2" key="1">
    <citation type="journal article" date="2020" name="Nature">
        <title>Giant virus diversity and host interactions through global metagenomics.</title>
        <authorList>
            <person name="Schulz F."/>
            <person name="Roux S."/>
            <person name="Paez-Espino D."/>
            <person name="Jungbluth S."/>
            <person name="Walsh D.A."/>
            <person name="Denef V.J."/>
            <person name="McMahon K.D."/>
            <person name="Konstantinidis K.T."/>
            <person name="Eloe-Fadrosh E.A."/>
            <person name="Kyrpides N.C."/>
            <person name="Woyke T."/>
        </authorList>
    </citation>
    <scope>NUCLEOTIDE SEQUENCE</scope>
    <source>
        <strain evidence="2">GVMAG-S-ERX556101-89</strain>
    </source>
</reference>
<dbReference type="EMBL" id="MN738829">
    <property type="protein sequence ID" value="QHT38251.1"/>
    <property type="molecule type" value="Genomic_DNA"/>
</dbReference>
<sequence>MAIVNNTIELYEPQFCIETSRWVDKIPFERYSRNKPTYRCPCNYTFTSKTNQAWETHFNTKTHKLWISHYGGDKIIIKEKDAEIKQLRIRIGEMEKIKIDLEKKNLELQNKLSQLIGCIYPIVRTQEEKALKEHSDSVNNIEKLNLICLNM</sequence>
<accession>A0A6C0FBM0</accession>
<evidence type="ECO:0000313" key="2">
    <source>
        <dbReference type="EMBL" id="QHT38251.1"/>
    </source>
</evidence>